<feature type="chain" id="PRO_5014760225" description="Fibronectin type-III domain-containing protein" evidence="1">
    <location>
        <begin position="22"/>
        <end position="427"/>
    </location>
</feature>
<dbReference type="PROSITE" id="PS50853">
    <property type="entry name" value="FN3"/>
    <property type="match status" value="1"/>
</dbReference>
<dbReference type="Pfam" id="PF00932">
    <property type="entry name" value="LTD"/>
    <property type="match status" value="1"/>
</dbReference>
<dbReference type="AlphaFoldDB" id="A0A2M7WYK9"/>
<dbReference type="InterPro" id="IPR003961">
    <property type="entry name" value="FN3_dom"/>
</dbReference>
<feature type="signal peptide" evidence="1">
    <location>
        <begin position="1"/>
        <end position="21"/>
    </location>
</feature>
<sequence length="427" mass="47931">MKRLLFAIGILSLAVVKNSGAYFSSQTAIGANCVSAGCWALPTQPILLSPANGTFIGLNSDWWQNPVLVWENSQSSCPLARLSYQLEVYTDKNLQNLYYQSDWLSEPISSIQEMPDGSYFWRVRARDQFNHIADFTEQWFFAVDRLAPQISEPVVAEKTSRSAVIEWQTNKPATSQIIYGSDSDEVFKTPMESGFTTNHRVLLSNLFSARTYHFQILSRDQAQNEVVSENFTLRTLSEAGDIVINELMWMGSGFGPYDEWLELRNTKSYPVDISGFKLTKKTDLFPEGEEMMTVPQGKVIPALGFFLISHFGDEESKIKVSPNLVVGNKLVLRNESLQIRLYAGEVSTLNLVDIADDGQGKPLAGTNKNTDGNFYRYSMQRKEIAGDGTLAENWETCYTNSLEEQGYWDEGVVLEKGTPGGRNLFGE</sequence>
<reference evidence="4" key="1">
    <citation type="submission" date="2017-09" db="EMBL/GenBank/DDBJ databases">
        <title>Depth-based differentiation of microbial function through sediment-hosted aquifers and enrichment of novel symbionts in the deep terrestrial subsurface.</title>
        <authorList>
            <person name="Probst A.J."/>
            <person name="Ladd B."/>
            <person name="Jarett J.K."/>
            <person name="Geller-Mcgrath D.E."/>
            <person name="Sieber C.M.K."/>
            <person name="Emerson J.B."/>
            <person name="Anantharaman K."/>
            <person name="Thomas B.C."/>
            <person name="Malmstrom R."/>
            <person name="Stieglmeier M."/>
            <person name="Klingl A."/>
            <person name="Woyke T."/>
            <person name="Ryan C.M."/>
            <person name="Banfield J.F."/>
        </authorList>
    </citation>
    <scope>NUCLEOTIDE SEQUENCE [LARGE SCALE GENOMIC DNA]</scope>
</reference>
<dbReference type="InterPro" id="IPR013783">
    <property type="entry name" value="Ig-like_fold"/>
</dbReference>
<organism evidence="3 4">
    <name type="scientific">candidate division WWE3 bacterium CG_4_9_14_3_um_filter_43_9</name>
    <dbReference type="NCBI Taxonomy" id="1975082"/>
    <lineage>
        <taxon>Bacteria</taxon>
        <taxon>Katanobacteria</taxon>
    </lineage>
</organism>
<name>A0A2M7WYK9_UNCKA</name>
<dbReference type="GO" id="GO:0003993">
    <property type="term" value="F:acid phosphatase activity"/>
    <property type="evidence" value="ECO:0007669"/>
    <property type="project" value="InterPro"/>
</dbReference>
<dbReference type="InterPro" id="IPR001322">
    <property type="entry name" value="Lamin_tail_dom"/>
</dbReference>
<dbReference type="InterPro" id="IPR008963">
    <property type="entry name" value="Purple_acid_Pase-like_N"/>
</dbReference>
<dbReference type="SUPFAM" id="SSF49363">
    <property type="entry name" value="Purple acid phosphatase, N-terminal domain"/>
    <property type="match status" value="1"/>
</dbReference>
<keyword evidence="1" id="KW-0732">Signal</keyword>
<feature type="domain" description="Fibronectin type-III" evidence="2">
    <location>
        <begin position="149"/>
        <end position="238"/>
    </location>
</feature>
<dbReference type="Gene3D" id="2.60.40.10">
    <property type="entry name" value="Immunoglobulins"/>
    <property type="match status" value="2"/>
</dbReference>
<comment type="caution">
    <text evidence="3">The sequence shown here is derived from an EMBL/GenBank/DDBJ whole genome shotgun (WGS) entry which is preliminary data.</text>
</comment>
<dbReference type="InterPro" id="IPR036415">
    <property type="entry name" value="Lamin_tail_dom_sf"/>
</dbReference>
<dbReference type="EMBL" id="PFXB01000026">
    <property type="protein sequence ID" value="PJA38271.1"/>
    <property type="molecule type" value="Genomic_DNA"/>
</dbReference>
<accession>A0A2M7WYK9</accession>
<dbReference type="SUPFAM" id="SSF74853">
    <property type="entry name" value="Lamin A/C globular tail domain"/>
    <property type="match status" value="1"/>
</dbReference>
<evidence type="ECO:0000313" key="4">
    <source>
        <dbReference type="Proteomes" id="UP000230538"/>
    </source>
</evidence>
<dbReference type="Proteomes" id="UP000230538">
    <property type="component" value="Unassembled WGS sequence"/>
</dbReference>
<evidence type="ECO:0000259" key="2">
    <source>
        <dbReference type="PROSITE" id="PS50853"/>
    </source>
</evidence>
<evidence type="ECO:0000256" key="1">
    <source>
        <dbReference type="SAM" id="SignalP"/>
    </source>
</evidence>
<gene>
    <name evidence="3" type="ORF">CO181_00820</name>
</gene>
<proteinExistence type="predicted"/>
<evidence type="ECO:0000313" key="3">
    <source>
        <dbReference type="EMBL" id="PJA38271.1"/>
    </source>
</evidence>
<protein>
    <recommendedName>
        <fullName evidence="2">Fibronectin type-III domain-containing protein</fullName>
    </recommendedName>
</protein>
<dbReference type="GO" id="GO:0046872">
    <property type="term" value="F:metal ion binding"/>
    <property type="evidence" value="ECO:0007669"/>
    <property type="project" value="InterPro"/>
</dbReference>